<gene>
    <name evidence="6" type="ORF">EV696_10156</name>
</gene>
<evidence type="ECO:0000256" key="1">
    <source>
        <dbReference type="ARBA" id="ARBA00001096"/>
    </source>
</evidence>
<evidence type="ECO:0000313" key="6">
    <source>
        <dbReference type="EMBL" id="TDQ51087.1"/>
    </source>
</evidence>
<dbReference type="GO" id="GO:0005975">
    <property type="term" value="P:carbohydrate metabolic process"/>
    <property type="evidence" value="ECO:0007669"/>
    <property type="project" value="InterPro"/>
</dbReference>
<evidence type="ECO:0000313" key="7">
    <source>
        <dbReference type="Proteomes" id="UP000295375"/>
    </source>
</evidence>
<dbReference type="EMBL" id="SNYM01000001">
    <property type="protein sequence ID" value="TDQ51087.1"/>
    <property type="molecule type" value="Genomic_DNA"/>
</dbReference>
<keyword evidence="3 4" id="KW-0413">Isomerase</keyword>
<dbReference type="InterPro" id="IPR011013">
    <property type="entry name" value="Gal_mutarotase_sf_dom"/>
</dbReference>
<dbReference type="GO" id="GO:0047938">
    <property type="term" value="F:glucose-6-phosphate 1-epimerase activity"/>
    <property type="evidence" value="ECO:0007669"/>
    <property type="project" value="UniProtKB-UniRule"/>
</dbReference>
<dbReference type="OrthoDB" id="9790727at2"/>
<dbReference type="GO" id="GO:0005737">
    <property type="term" value="C:cytoplasm"/>
    <property type="evidence" value="ECO:0007669"/>
    <property type="project" value="TreeGrafter"/>
</dbReference>
<dbReference type="RefSeq" id="WP_133586943.1">
    <property type="nucleotide sequence ID" value="NZ_CP037953.1"/>
</dbReference>
<protein>
    <recommendedName>
        <fullName evidence="4">Putative glucose-6-phosphate 1-epimerase</fullName>
        <ecNumber evidence="4">5.1.3.15</ecNumber>
    </recommendedName>
</protein>
<dbReference type="PANTHER" id="PTHR11122">
    <property type="entry name" value="APOSPORY-ASSOCIATED PROTEIN C-RELATED"/>
    <property type="match status" value="1"/>
</dbReference>
<dbReference type="InterPro" id="IPR008183">
    <property type="entry name" value="Aldose_1/G6P_1-epimerase"/>
</dbReference>
<evidence type="ECO:0000256" key="5">
    <source>
        <dbReference type="PIRSR" id="PIRSR016020-1"/>
    </source>
</evidence>
<dbReference type="PANTHER" id="PTHR11122:SF13">
    <property type="entry name" value="GLUCOSE-6-PHOSPHATE 1-EPIMERASE"/>
    <property type="match status" value="1"/>
</dbReference>
<keyword evidence="7" id="KW-1185">Reference proteome</keyword>
<dbReference type="PIRSF" id="PIRSF016020">
    <property type="entry name" value="PHexose_mutarotase"/>
    <property type="match status" value="1"/>
</dbReference>
<evidence type="ECO:0000256" key="2">
    <source>
        <dbReference type="ARBA" id="ARBA00005866"/>
    </source>
</evidence>
<dbReference type="CDD" id="cd09020">
    <property type="entry name" value="D-hex-6-P-epi_like"/>
    <property type="match status" value="1"/>
</dbReference>
<proteinExistence type="inferred from homology"/>
<dbReference type="AlphaFoldDB" id="A0A4V3D8B4"/>
<comment type="catalytic activity">
    <reaction evidence="1">
        <text>alpha-D-glucose 6-phosphate = beta-D-glucose 6-phosphate</text>
        <dbReference type="Rhea" id="RHEA:16249"/>
        <dbReference type="ChEBI" id="CHEBI:58225"/>
        <dbReference type="ChEBI" id="CHEBI:58247"/>
        <dbReference type="EC" id="5.1.3.15"/>
    </reaction>
</comment>
<reference evidence="6 7" key="1">
    <citation type="submission" date="2019-03" db="EMBL/GenBank/DDBJ databases">
        <title>Genomic Encyclopedia of Type Strains, Phase IV (KMG-IV): sequencing the most valuable type-strain genomes for metagenomic binning, comparative biology and taxonomic classification.</title>
        <authorList>
            <person name="Goeker M."/>
        </authorList>
    </citation>
    <scope>NUCLEOTIDE SEQUENCE [LARGE SCALE GENOMIC DNA]</scope>
    <source>
        <strain evidence="6 7">DSM 103792</strain>
    </source>
</reference>
<evidence type="ECO:0000256" key="4">
    <source>
        <dbReference type="PIRNR" id="PIRNR016020"/>
    </source>
</evidence>
<organism evidence="6 7">
    <name type="scientific">Permianibacter aggregans</name>
    <dbReference type="NCBI Taxonomy" id="1510150"/>
    <lineage>
        <taxon>Bacteria</taxon>
        <taxon>Pseudomonadati</taxon>
        <taxon>Pseudomonadota</taxon>
        <taxon>Gammaproteobacteria</taxon>
        <taxon>Pseudomonadales</taxon>
        <taxon>Pseudomonadaceae</taxon>
        <taxon>Permianibacter</taxon>
    </lineage>
</organism>
<dbReference type="SUPFAM" id="SSF74650">
    <property type="entry name" value="Galactose mutarotase-like"/>
    <property type="match status" value="1"/>
</dbReference>
<comment type="caution">
    <text evidence="6">The sequence shown here is derived from an EMBL/GenBank/DDBJ whole genome shotgun (WGS) entry which is preliminary data.</text>
</comment>
<dbReference type="Proteomes" id="UP000295375">
    <property type="component" value="Unassembled WGS sequence"/>
</dbReference>
<name>A0A4V3D8B4_9GAMM</name>
<dbReference type="InterPro" id="IPR014718">
    <property type="entry name" value="GH-type_carb-bd"/>
</dbReference>
<accession>A0A4V3D8B4</accession>
<dbReference type="GO" id="GO:0030246">
    <property type="term" value="F:carbohydrate binding"/>
    <property type="evidence" value="ECO:0007669"/>
    <property type="project" value="UniProtKB-UniRule"/>
</dbReference>
<comment type="similarity">
    <text evidence="2 4">Belongs to the glucose-6-phosphate 1-epimerase family.</text>
</comment>
<dbReference type="InterPro" id="IPR025532">
    <property type="entry name" value="G6P_1-epimerase"/>
</dbReference>
<dbReference type="EC" id="5.1.3.15" evidence="4"/>
<feature type="active site" evidence="5">
    <location>
        <position position="168"/>
    </location>
</feature>
<sequence>MATEIFNFQALQNLTQIRVLDQNAAFPLIEMQCGDSQATVSLYGGQVLSYQNSRRIVLWPNRHAVFKTGKAIRAGIPICWPWFGPHTDATKPAHGFARTQFWQIESASENAHLSKLVLRLTENTETLALWPHHFQLRLVIQLDETSLKLMLQIHNTGDKAFEFSGALHSYFQISDIAAVAVHDLEQVSYRDQLNGKTDRAKAPIRFDSETDRIYQTEKARVTLRDNGQEDERKDTLPAATQINSFGHNAVVVWNPWQNKAASMNDIAPDHWRHFVCVETAVDPQKPVMVPAGKTALLGVEIHDVSI</sequence>
<dbReference type="Pfam" id="PF01263">
    <property type="entry name" value="Aldose_epim"/>
    <property type="match status" value="1"/>
</dbReference>
<evidence type="ECO:0000256" key="3">
    <source>
        <dbReference type="ARBA" id="ARBA00023235"/>
    </source>
</evidence>
<feature type="active site" evidence="5">
    <location>
        <position position="278"/>
    </location>
</feature>
<dbReference type="Gene3D" id="2.70.98.10">
    <property type="match status" value="1"/>
</dbReference>